<evidence type="ECO:0008006" key="11">
    <source>
        <dbReference type="Google" id="ProtNLM"/>
    </source>
</evidence>
<organism evidence="9 10">
    <name type="scientific">Stomoxys calcitrans</name>
    <name type="common">Stable fly</name>
    <name type="synonym">Conops calcitrans</name>
    <dbReference type="NCBI Taxonomy" id="35570"/>
    <lineage>
        <taxon>Eukaryota</taxon>
        <taxon>Metazoa</taxon>
        <taxon>Ecdysozoa</taxon>
        <taxon>Arthropoda</taxon>
        <taxon>Hexapoda</taxon>
        <taxon>Insecta</taxon>
        <taxon>Pterygota</taxon>
        <taxon>Neoptera</taxon>
        <taxon>Endopterygota</taxon>
        <taxon>Diptera</taxon>
        <taxon>Brachycera</taxon>
        <taxon>Muscomorpha</taxon>
        <taxon>Muscoidea</taxon>
        <taxon>Muscidae</taxon>
        <taxon>Stomoxys</taxon>
    </lineage>
</organism>
<dbReference type="Proteomes" id="UP000095300">
    <property type="component" value="Unassembled WGS sequence"/>
</dbReference>
<dbReference type="EnsemblMetazoa" id="SCAU010396-RA">
    <property type="protein sequence ID" value="SCAU010396-PA"/>
    <property type="gene ID" value="SCAU010396"/>
</dbReference>
<dbReference type="PANTHER" id="PTHR42643:SF41">
    <property type="entry name" value="IONOTROPIC RECEPTOR 20A-RELATED"/>
    <property type="match status" value="1"/>
</dbReference>
<evidence type="ECO:0000256" key="5">
    <source>
        <dbReference type="ARBA" id="ARBA00023136"/>
    </source>
</evidence>
<dbReference type="VEuPathDB" id="VectorBase:SCAU010396"/>
<keyword evidence="6" id="KW-0675">Receptor</keyword>
<evidence type="ECO:0000256" key="1">
    <source>
        <dbReference type="ARBA" id="ARBA00004651"/>
    </source>
</evidence>
<reference evidence="9" key="1">
    <citation type="submission" date="2020-05" db="UniProtKB">
        <authorList>
            <consortium name="EnsemblMetazoa"/>
        </authorList>
    </citation>
    <scope>IDENTIFICATION</scope>
    <source>
        <strain evidence="9">USDA</strain>
    </source>
</reference>
<evidence type="ECO:0000256" key="7">
    <source>
        <dbReference type="ARBA" id="ARBA00023180"/>
    </source>
</evidence>
<feature type="transmembrane region" description="Helical" evidence="8">
    <location>
        <begin position="340"/>
        <end position="362"/>
    </location>
</feature>
<dbReference type="InterPro" id="IPR052192">
    <property type="entry name" value="Insect_Ionotropic_Sensory_Rcpt"/>
</dbReference>
<proteinExistence type="predicted"/>
<dbReference type="GO" id="GO:0005886">
    <property type="term" value="C:plasma membrane"/>
    <property type="evidence" value="ECO:0007669"/>
    <property type="project" value="UniProtKB-SubCell"/>
</dbReference>
<protein>
    <recommendedName>
        <fullName evidence="11">Ionotropic glutamate receptor C-terminal domain-containing protein</fullName>
    </recommendedName>
</protein>
<dbReference type="SUPFAM" id="SSF53850">
    <property type="entry name" value="Periplasmic binding protein-like II"/>
    <property type="match status" value="1"/>
</dbReference>
<keyword evidence="3 8" id="KW-0812">Transmembrane</keyword>
<name>A0A1I8PRF7_STOCA</name>
<evidence type="ECO:0000256" key="4">
    <source>
        <dbReference type="ARBA" id="ARBA00022989"/>
    </source>
</evidence>
<evidence type="ECO:0000256" key="3">
    <source>
        <dbReference type="ARBA" id="ARBA00022692"/>
    </source>
</evidence>
<dbReference type="AlphaFoldDB" id="A0A1I8PRF7"/>
<keyword evidence="7" id="KW-0325">Glycoprotein</keyword>
<keyword evidence="4 8" id="KW-1133">Transmembrane helix</keyword>
<keyword evidence="2" id="KW-1003">Cell membrane</keyword>
<evidence type="ECO:0000256" key="8">
    <source>
        <dbReference type="SAM" id="Phobius"/>
    </source>
</evidence>
<feature type="transmembrane region" description="Helical" evidence="8">
    <location>
        <begin position="567"/>
        <end position="585"/>
    </location>
</feature>
<sequence length="602" mass="70577">MFDANSAFEVVQQELWTYLLSHIEKEEHYEWTLMVGEGEVNFLYNLLWLQMEKSLLINQNYVENFNLHLRNTNFITIAIMPEMQLNDFASLMADKLDLLRSNRLIIIYNKKSTDGKQLLALEKLFQYFIHYKMLNVAVLLEDFALTRLIYTFEMYPKFQIQAQDLGNKTIKRPLFPSKVDNIYGQVLRTIPDQIMPRSVVYFDARNRMQVTGYVTQFVRMFGKYINSTLTFPETMIPGSTLFYRDFVNWTQLDLLDIPCSITPMAVGNTTRLMSQIFEVLSWCLMIPVEQPETYQDFLRRFLTLKTIVGLFLMDLVYTTLLTLATYVNDWKHRGIYKWNWVNICLNPQVILAHLGCSFHAAFSSAASLRIIYICLFVSGLLSTTLFTVQMNAFLTKPSVRTISSLDDMLKQRVNILASEQEFHALMNISGNTFEPYLSLFHLVDTYDEFADIRSSFNTSYAYPVTSSVWYVYDARQKLAAKRLFRHTNICLKSLDPMAFVLPRNSWYKPKVDTLILRVQEMGLLNYWLENNFHELVRSHLVTLKDLPDSKQEDGAIKVRDFYVVKTMMKAFGVCLVVFVFEIIWFNRMAILNVNPHRLLRKF</sequence>
<evidence type="ECO:0000256" key="2">
    <source>
        <dbReference type="ARBA" id="ARBA00022475"/>
    </source>
</evidence>
<evidence type="ECO:0000313" key="9">
    <source>
        <dbReference type="EnsemblMetazoa" id="SCAU010396-PA"/>
    </source>
</evidence>
<evidence type="ECO:0000256" key="6">
    <source>
        <dbReference type="ARBA" id="ARBA00023170"/>
    </source>
</evidence>
<evidence type="ECO:0000313" key="10">
    <source>
        <dbReference type="Proteomes" id="UP000095300"/>
    </source>
</evidence>
<keyword evidence="10" id="KW-1185">Reference proteome</keyword>
<keyword evidence="5 8" id="KW-0472">Membrane</keyword>
<accession>A0A1I8PRF7</accession>
<feature type="transmembrane region" description="Helical" evidence="8">
    <location>
        <begin position="368"/>
        <end position="388"/>
    </location>
</feature>
<feature type="transmembrane region" description="Helical" evidence="8">
    <location>
        <begin position="307"/>
        <end position="328"/>
    </location>
</feature>
<comment type="subcellular location">
    <subcellularLocation>
        <location evidence="1">Cell membrane</location>
        <topology evidence="1">Multi-pass membrane protein</topology>
    </subcellularLocation>
</comment>
<dbReference type="PANTHER" id="PTHR42643">
    <property type="entry name" value="IONOTROPIC RECEPTOR 20A-RELATED"/>
    <property type="match status" value="1"/>
</dbReference>